<reference evidence="10" key="1">
    <citation type="journal article" date="2021" name="Nat. Commun.">
        <title>Genetic determinants of endophytism in the Arabidopsis root mycobiome.</title>
        <authorList>
            <person name="Mesny F."/>
            <person name="Miyauchi S."/>
            <person name="Thiergart T."/>
            <person name="Pickel B."/>
            <person name="Atanasova L."/>
            <person name="Karlsson M."/>
            <person name="Huettel B."/>
            <person name="Barry K.W."/>
            <person name="Haridas S."/>
            <person name="Chen C."/>
            <person name="Bauer D."/>
            <person name="Andreopoulos W."/>
            <person name="Pangilinan J."/>
            <person name="LaButti K."/>
            <person name="Riley R."/>
            <person name="Lipzen A."/>
            <person name="Clum A."/>
            <person name="Drula E."/>
            <person name="Henrissat B."/>
            <person name="Kohler A."/>
            <person name="Grigoriev I.V."/>
            <person name="Martin F.M."/>
            <person name="Hacquard S."/>
        </authorList>
    </citation>
    <scope>NUCLEOTIDE SEQUENCE</scope>
    <source>
        <strain evidence="10">MPI-SDFR-AT-0120</strain>
    </source>
</reference>
<dbReference type="PROSITE" id="PS50157">
    <property type="entry name" value="ZINC_FINGER_C2H2_2"/>
    <property type="match status" value="1"/>
</dbReference>
<evidence type="ECO:0000313" key="11">
    <source>
        <dbReference type="Proteomes" id="UP000813461"/>
    </source>
</evidence>
<feature type="domain" description="C2H2-type" evidence="9">
    <location>
        <begin position="61"/>
        <end position="90"/>
    </location>
</feature>
<sequence length="203" mass="21636">MPNPCPICAEPFRSKSALAQHTGTNKPSTATPHACPKCAQKFCSVKAMQSHRDAPAHASMFKCKQCPRTFGDRKAVAQHEGSKVHARSSGKMKERTRGGGVGGENRVCAGASVGVSVDGVVRENSDEHGDGYIPFEYSDNDDGGDSAAHSDSNSDSRVGASSFPTYRRAVGAYYPGLDDEQDWILCDGDCGWCEHCGDGVDFD</sequence>
<comment type="subcellular location">
    <subcellularLocation>
        <location evidence="1">Nucleus</location>
    </subcellularLocation>
</comment>
<evidence type="ECO:0000256" key="3">
    <source>
        <dbReference type="ARBA" id="ARBA00022737"/>
    </source>
</evidence>
<protein>
    <recommendedName>
        <fullName evidence="9">C2H2-type domain-containing protein</fullName>
    </recommendedName>
</protein>
<feature type="compositionally biased region" description="Low complexity" evidence="8">
    <location>
        <begin position="145"/>
        <end position="156"/>
    </location>
</feature>
<comment type="caution">
    <text evidence="10">The sequence shown here is derived from an EMBL/GenBank/DDBJ whole genome shotgun (WGS) entry which is preliminary data.</text>
</comment>
<evidence type="ECO:0000256" key="5">
    <source>
        <dbReference type="ARBA" id="ARBA00022833"/>
    </source>
</evidence>
<dbReference type="GO" id="GO:0001228">
    <property type="term" value="F:DNA-binding transcription activator activity, RNA polymerase II-specific"/>
    <property type="evidence" value="ECO:0007669"/>
    <property type="project" value="TreeGrafter"/>
</dbReference>
<keyword evidence="11" id="KW-1185">Reference proteome</keyword>
<keyword evidence="6" id="KW-0539">Nucleus</keyword>
<evidence type="ECO:0000256" key="1">
    <source>
        <dbReference type="ARBA" id="ARBA00004123"/>
    </source>
</evidence>
<dbReference type="InterPro" id="IPR013087">
    <property type="entry name" value="Znf_C2H2_type"/>
</dbReference>
<name>A0A8K0VX31_9PLEO</name>
<dbReference type="PANTHER" id="PTHR24376">
    <property type="entry name" value="ZINC FINGER PROTEIN"/>
    <property type="match status" value="1"/>
</dbReference>
<evidence type="ECO:0000256" key="8">
    <source>
        <dbReference type="SAM" id="MobiDB-lite"/>
    </source>
</evidence>
<dbReference type="EMBL" id="JAGMVJ010000012">
    <property type="protein sequence ID" value="KAH7084185.1"/>
    <property type="molecule type" value="Genomic_DNA"/>
</dbReference>
<dbReference type="InterPro" id="IPR036236">
    <property type="entry name" value="Znf_C2H2_sf"/>
</dbReference>
<keyword evidence="5" id="KW-0862">Zinc</keyword>
<keyword evidence="4 7" id="KW-0863">Zinc-finger</keyword>
<gene>
    <name evidence="10" type="ORF">FB567DRAFT_528538</name>
</gene>
<evidence type="ECO:0000313" key="10">
    <source>
        <dbReference type="EMBL" id="KAH7084185.1"/>
    </source>
</evidence>
<dbReference type="SMART" id="SM00355">
    <property type="entry name" value="ZnF_C2H2"/>
    <property type="match status" value="3"/>
</dbReference>
<evidence type="ECO:0000256" key="4">
    <source>
        <dbReference type="ARBA" id="ARBA00022771"/>
    </source>
</evidence>
<evidence type="ECO:0000256" key="7">
    <source>
        <dbReference type="PROSITE-ProRule" id="PRU00042"/>
    </source>
</evidence>
<proteinExistence type="predicted"/>
<dbReference type="GO" id="GO:0008270">
    <property type="term" value="F:zinc ion binding"/>
    <property type="evidence" value="ECO:0007669"/>
    <property type="project" value="UniProtKB-KW"/>
</dbReference>
<dbReference type="OrthoDB" id="6105938at2759"/>
<dbReference type="Proteomes" id="UP000813461">
    <property type="component" value="Unassembled WGS sequence"/>
</dbReference>
<accession>A0A8K0VX31</accession>
<dbReference type="AlphaFoldDB" id="A0A8K0VX31"/>
<feature type="region of interest" description="Disordered" evidence="8">
    <location>
        <begin position="122"/>
        <end position="161"/>
    </location>
</feature>
<feature type="region of interest" description="Disordered" evidence="8">
    <location>
        <begin position="77"/>
        <end position="104"/>
    </location>
</feature>
<dbReference type="SUPFAM" id="SSF57667">
    <property type="entry name" value="beta-beta-alpha zinc fingers"/>
    <property type="match status" value="1"/>
</dbReference>
<dbReference type="PANTHER" id="PTHR24376:SF216">
    <property type="entry name" value="ZINC FINGER PROTEIN 420-LIKE"/>
    <property type="match status" value="1"/>
</dbReference>
<dbReference type="GO" id="GO:0005634">
    <property type="term" value="C:nucleus"/>
    <property type="evidence" value="ECO:0007669"/>
    <property type="project" value="UniProtKB-SubCell"/>
</dbReference>
<evidence type="ECO:0000259" key="9">
    <source>
        <dbReference type="PROSITE" id="PS50157"/>
    </source>
</evidence>
<evidence type="ECO:0000256" key="6">
    <source>
        <dbReference type="ARBA" id="ARBA00023242"/>
    </source>
</evidence>
<dbReference type="PROSITE" id="PS00028">
    <property type="entry name" value="ZINC_FINGER_C2H2_1"/>
    <property type="match status" value="1"/>
</dbReference>
<evidence type="ECO:0000256" key="2">
    <source>
        <dbReference type="ARBA" id="ARBA00022723"/>
    </source>
</evidence>
<organism evidence="10 11">
    <name type="scientific">Paraphoma chrysanthemicola</name>
    <dbReference type="NCBI Taxonomy" id="798071"/>
    <lineage>
        <taxon>Eukaryota</taxon>
        <taxon>Fungi</taxon>
        <taxon>Dikarya</taxon>
        <taxon>Ascomycota</taxon>
        <taxon>Pezizomycotina</taxon>
        <taxon>Dothideomycetes</taxon>
        <taxon>Pleosporomycetidae</taxon>
        <taxon>Pleosporales</taxon>
        <taxon>Pleosporineae</taxon>
        <taxon>Phaeosphaeriaceae</taxon>
        <taxon>Paraphoma</taxon>
    </lineage>
</organism>
<keyword evidence="3" id="KW-0677">Repeat</keyword>
<dbReference type="Gene3D" id="3.30.160.60">
    <property type="entry name" value="Classic Zinc Finger"/>
    <property type="match status" value="2"/>
</dbReference>
<keyword evidence="2" id="KW-0479">Metal-binding</keyword>
<dbReference type="GO" id="GO:0000978">
    <property type="term" value="F:RNA polymerase II cis-regulatory region sequence-specific DNA binding"/>
    <property type="evidence" value="ECO:0007669"/>
    <property type="project" value="TreeGrafter"/>
</dbReference>